<evidence type="ECO:0000256" key="1">
    <source>
        <dbReference type="SAM" id="Phobius"/>
    </source>
</evidence>
<reference evidence="2" key="1">
    <citation type="submission" date="2020-07" db="EMBL/GenBank/DDBJ databases">
        <title>The High-quality genome of the commercially important snow crab, Chionoecetes opilio.</title>
        <authorList>
            <person name="Jeong J.-H."/>
            <person name="Ryu S."/>
        </authorList>
    </citation>
    <scope>NUCLEOTIDE SEQUENCE</scope>
    <source>
        <strain evidence="2">MADBK_172401_WGS</strain>
        <tissue evidence="2">Digestive gland</tissue>
    </source>
</reference>
<dbReference type="Proteomes" id="UP000770661">
    <property type="component" value="Unassembled WGS sequence"/>
</dbReference>
<comment type="caution">
    <text evidence="2">The sequence shown here is derived from an EMBL/GenBank/DDBJ whole genome shotgun (WGS) entry which is preliminary data.</text>
</comment>
<keyword evidence="1" id="KW-0472">Membrane</keyword>
<dbReference type="AlphaFoldDB" id="A0A8J4YAF7"/>
<gene>
    <name evidence="2" type="ORF">GWK47_005731</name>
</gene>
<sequence>MAYLRGYCHDVCLLAGSHYIVGNRQIRRACARKISLAVCVELTWMARRGSPVFPRRLTSPSSPPLLIVFASIFYLVAMVGIVSTRFHGSPVVGVHLFCAFAAVPPPKEKEDLILFLRNPLGAESLVSTISVCYPDVRPSPVPRRGSGIPAAASLKQAADPIRDSPRPLSMLDVQDVPINPVTTPDSYGSTSKGACPIPGVQEPELPNINADPRTPTVNSAFLVNLHHYLRHLTPVQLATYPT</sequence>
<proteinExistence type="predicted"/>
<accession>A0A8J4YAF7</accession>
<keyword evidence="1" id="KW-1133">Transmembrane helix</keyword>
<protein>
    <submittedName>
        <fullName evidence="2">Uncharacterized protein</fullName>
    </submittedName>
</protein>
<name>A0A8J4YAF7_CHIOP</name>
<evidence type="ECO:0000313" key="3">
    <source>
        <dbReference type="Proteomes" id="UP000770661"/>
    </source>
</evidence>
<keyword evidence="1" id="KW-0812">Transmembrane</keyword>
<evidence type="ECO:0000313" key="2">
    <source>
        <dbReference type="EMBL" id="KAG0723073.1"/>
    </source>
</evidence>
<organism evidence="2 3">
    <name type="scientific">Chionoecetes opilio</name>
    <name type="common">Atlantic snow crab</name>
    <name type="synonym">Cancer opilio</name>
    <dbReference type="NCBI Taxonomy" id="41210"/>
    <lineage>
        <taxon>Eukaryota</taxon>
        <taxon>Metazoa</taxon>
        <taxon>Ecdysozoa</taxon>
        <taxon>Arthropoda</taxon>
        <taxon>Crustacea</taxon>
        <taxon>Multicrustacea</taxon>
        <taxon>Malacostraca</taxon>
        <taxon>Eumalacostraca</taxon>
        <taxon>Eucarida</taxon>
        <taxon>Decapoda</taxon>
        <taxon>Pleocyemata</taxon>
        <taxon>Brachyura</taxon>
        <taxon>Eubrachyura</taxon>
        <taxon>Majoidea</taxon>
        <taxon>Majidae</taxon>
        <taxon>Chionoecetes</taxon>
    </lineage>
</organism>
<feature type="transmembrane region" description="Helical" evidence="1">
    <location>
        <begin position="65"/>
        <end position="82"/>
    </location>
</feature>
<keyword evidence="3" id="KW-1185">Reference proteome</keyword>
<dbReference type="EMBL" id="JACEEZ010008681">
    <property type="protein sequence ID" value="KAG0723073.1"/>
    <property type="molecule type" value="Genomic_DNA"/>
</dbReference>